<dbReference type="PANTHER" id="PTHR32294:SF0">
    <property type="entry name" value="DNA POLYMERASE III SUBUNIT ALPHA"/>
    <property type="match status" value="1"/>
</dbReference>
<dbReference type="AlphaFoldDB" id="A0A1H8XV61"/>
<protein>
    <recommendedName>
        <fullName evidence="4">DNA polymerase III subunit alpha</fullName>
        <ecNumber evidence="3">2.7.7.7</ecNumber>
    </recommendedName>
</protein>
<dbReference type="InterPro" id="IPR016195">
    <property type="entry name" value="Pol/histidinol_Pase-like"/>
</dbReference>
<dbReference type="Pfam" id="PF07733">
    <property type="entry name" value="DNA_pol3_alpha"/>
    <property type="match status" value="1"/>
</dbReference>
<dbReference type="InterPro" id="IPR003141">
    <property type="entry name" value="Pol/His_phosphatase_N"/>
</dbReference>
<evidence type="ECO:0000256" key="9">
    <source>
        <dbReference type="ARBA" id="ARBA00025611"/>
    </source>
</evidence>
<dbReference type="GO" id="GO:0006260">
    <property type="term" value="P:DNA replication"/>
    <property type="evidence" value="ECO:0007669"/>
    <property type="project" value="UniProtKB-KW"/>
</dbReference>
<dbReference type="InterPro" id="IPR004365">
    <property type="entry name" value="NA-bd_OB_tRNA"/>
</dbReference>
<comment type="catalytic activity">
    <reaction evidence="10">
        <text>DNA(n) + a 2'-deoxyribonucleoside 5'-triphosphate = DNA(n+1) + diphosphate</text>
        <dbReference type="Rhea" id="RHEA:22508"/>
        <dbReference type="Rhea" id="RHEA-COMP:17339"/>
        <dbReference type="Rhea" id="RHEA-COMP:17340"/>
        <dbReference type="ChEBI" id="CHEBI:33019"/>
        <dbReference type="ChEBI" id="CHEBI:61560"/>
        <dbReference type="ChEBI" id="CHEBI:173112"/>
        <dbReference type="EC" id="2.7.7.7"/>
    </reaction>
</comment>
<dbReference type="InterPro" id="IPR004805">
    <property type="entry name" value="DnaE2/DnaE/PolC"/>
</dbReference>
<evidence type="ECO:0000256" key="6">
    <source>
        <dbReference type="ARBA" id="ARBA00022695"/>
    </source>
</evidence>
<dbReference type="CDD" id="cd12113">
    <property type="entry name" value="PHP_PolIIIA_DnaE3"/>
    <property type="match status" value="1"/>
</dbReference>
<evidence type="ECO:0000256" key="10">
    <source>
        <dbReference type="ARBA" id="ARBA00049244"/>
    </source>
</evidence>
<dbReference type="InterPro" id="IPR040982">
    <property type="entry name" value="DNA_pol3_finger"/>
</dbReference>
<dbReference type="GO" id="GO:0003887">
    <property type="term" value="F:DNA-directed DNA polymerase activity"/>
    <property type="evidence" value="ECO:0007669"/>
    <property type="project" value="UniProtKB-KW"/>
</dbReference>
<dbReference type="Gene3D" id="1.10.150.870">
    <property type="match status" value="1"/>
</dbReference>
<dbReference type="GO" id="GO:0003676">
    <property type="term" value="F:nucleic acid binding"/>
    <property type="evidence" value="ECO:0007669"/>
    <property type="project" value="InterPro"/>
</dbReference>
<dbReference type="EMBL" id="FODY01000030">
    <property type="protein sequence ID" value="SEP43652.1"/>
    <property type="molecule type" value="Genomic_DNA"/>
</dbReference>
<dbReference type="GO" id="GO:0008408">
    <property type="term" value="F:3'-5' exonuclease activity"/>
    <property type="evidence" value="ECO:0007669"/>
    <property type="project" value="InterPro"/>
</dbReference>
<accession>A0A1H8XV61</accession>
<evidence type="ECO:0000256" key="3">
    <source>
        <dbReference type="ARBA" id="ARBA00012417"/>
    </source>
</evidence>
<keyword evidence="13" id="KW-1185">Reference proteome</keyword>
<dbReference type="SUPFAM" id="SSF89550">
    <property type="entry name" value="PHP domain-like"/>
    <property type="match status" value="1"/>
</dbReference>
<dbReference type="PANTHER" id="PTHR32294">
    <property type="entry name" value="DNA POLYMERASE III SUBUNIT ALPHA"/>
    <property type="match status" value="1"/>
</dbReference>
<evidence type="ECO:0000256" key="2">
    <source>
        <dbReference type="ARBA" id="ARBA00009496"/>
    </source>
</evidence>
<name>A0A1H8XV61_9FIRM</name>
<comment type="function">
    <text evidence="9">DNA polymerase III is a complex, multichain enzyme responsible for most of the replicative synthesis in bacteria. This DNA polymerase also exhibits 3' to 5' exonuclease activity. The alpha chain is the DNA polymerase.</text>
</comment>
<dbReference type="NCBIfam" id="NF005298">
    <property type="entry name" value="PRK06826.1"/>
    <property type="match status" value="1"/>
</dbReference>
<evidence type="ECO:0000313" key="12">
    <source>
        <dbReference type="EMBL" id="SEP43652.1"/>
    </source>
</evidence>
<keyword evidence="6" id="KW-0548">Nucleotidyltransferase</keyword>
<reference evidence="12 13" key="1">
    <citation type="submission" date="2016-10" db="EMBL/GenBank/DDBJ databases">
        <authorList>
            <person name="de Groot N.N."/>
        </authorList>
    </citation>
    <scope>NUCLEOTIDE SEQUENCE [LARGE SCALE GENOMIC DNA]</scope>
    <source>
        <strain evidence="12 13">DSM 13305</strain>
    </source>
</reference>
<dbReference type="SMART" id="SM00481">
    <property type="entry name" value="POLIIIAc"/>
    <property type="match status" value="1"/>
</dbReference>
<dbReference type="Pfam" id="PF02811">
    <property type="entry name" value="PHP"/>
    <property type="match status" value="1"/>
</dbReference>
<dbReference type="Pfam" id="PF17657">
    <property type="entry name" value="DNA_pol3_finger"/>
    <property type="match status" value="1"/>
</dbReference>
<evidence type="ECO:0000256" key="8">
    <source>
        <dbReference type="ARBA" id="ARBA00022932"/>
    </source>
</evidence>
<dbReference type="Gene3D" id="1.10.10.1600">
    <property type="entry name" value="Bacterial DNA polymerase III alpha subunit, thumb domain"/>
    <property type="match status" value="1"/>
</dbReference>
<evidence type="ECO:0000256" key="5">
    <source>
        <dbReference type="ARBA" id="ARBA00022679"/>
    </source>
</evidence>
<keyword evidence="5" id="KW-0808">Transferase</keyword>
<dbReference type="NCBIfam" id="TIGR00594">
    <property type="entry name" value="polc"/>
    <property type="match status" value="1"/>
</dbReference>
<dbReference type="Pfam" id="PF01336">
    <property type="entry name" value="tRNA_anti-codon"/>
    <property type="match status" value="1"/>
</dbReference>
<evidence type="ECO:0000256" key="4">
    <source>
        <dbReference type="ARBA" id="ARBA00019114"/>
    </source>
</evidence>
<dbReference type="NCBIfam" id="NF004226">
    <property type="entry name" value="PRK05673.1"/>
    <property type="match status" value="1"/>
</dbReference>
<dbReference type="OrthoDB" id="9803237at2"/>
<dbReference type="InterPro" id="IPR004013">
    <property type="entry name" value="PHP_dom"/>
</dbReference>
<dbReference type="Gene3D" id="3.20.20.140">
    <property type="entry name" value="Metal-dependent hydrolases"/>
    <property type="match status" value="1"/>
</dbReference>
<evidence type="ECO:0000313" key="13">
    <source>
        <dbReference type="Proteomes" id="UP000198847"/>
    </source>
</evidence>
<dbReference type="InterPro" id="IPR029460">
    <property type="entry name" value="DNAPol_HHH"/>
</dbReference>
<evidence type="ECO:0000256" key="7">
    <source>
        <dbReference type="ARBA" id="ARBA00022705"/>
    </source>
</evidence>
<evidence type="ECO:0000256" key="1">
    <source>
        <dbReference type="ARBA" id="ARBA00004496"/>
    </source>
</evidence>
<dbReference type="InterPro" id="IPR041931">
    <property type="entry name" value="DNA_pol3_alpha_thumb_dom"/>
</dbReference>
<dbReference type="CDD" id="cd04485">
    <property type="entry name" value="DnaE_OBF"/>
    <property type="match status" value="1"/>
</dbReference>
<dbReference type="EC" id="2.7.7.7" evidence="3"/>
<sequence>MDFVHLHVHTEYSLLDGASRIKDLIKRVKELGMTSIAITDHGSMYGVVDFYKAAVKQGVKPIIGCEVYVAPRSRHEKTAVEGEAYYHLILLAEDNEGYRNLLELVSRANTEGFYYKPRVDRELLRTYHKGLICLSACIAGEIPALLLRGDVSRATDLAKEYRDIFGPDNFFLELQDHGIPEQKQVNQQLIDMSRELGIELVATNDLHYINKEDAEFHDVLLCIQMGKTVDDTARMRFPSPEFYLKSTQEMADLFPGHPEALTNTCKIAERCQVDFDFNTFHLPEFPVPDGLTADAYLRRLCQEKLPLRYADITEVITERLVFELDVIQKMGYSSYFLIVWDFINYARQNNIPVGPGRGSAAGSIVSYLLGITNIDPLKYGLLFERFLNPERVTMPDIDIDFCYVKRGKIIEYVSARYGADRVAQIITFGTMAAKAAIRDVGRALNMSYGEVDRVAKLVPNELGITLSKALQSSTELKEAYQQEPAVTKLVDLAMAVEGLPRHASTHAAGLVIAKEPLTHYVPLQNSTEGFLTTQYDKDRVEEIGLLKMDLLGLRTLTVIGDALTLLSENRNIHIDIDNIPLVDQAVNEMLASGDTAGVFQMESGGMTNLVKDLKPESFDDLIPLVALYRPGPLGSGMVTDFIEGRHGKKKVTYLHPRLETILKDTFGVILYQEQVMQIASELAGFSLGQADLLRRAMGKKKHEVLAAQRENFMKGARERGIDDKLATEIFDLMAHFADYGFNKSHSAAYALVAYQTAYLKAHYPCEFMAALLSSVMGTNDKVGFYIEECRRMGIRILPPDINASLAGFSVDDKDIRFGLAGVKNVGENAINNLLSARQKGGKFISLVDFCTRVDMRVVNKRVIESLIKCGAFDSLGAKRSQLLQVLEKAVDVAAGRQKDQASGQLGLFGEETLQHVDSVALPPMEELALDQLLAYEKEMIGFYVTGHPLDKYRDKMKSLVPISQLADCPDGKVLKLAGLISSAKRINTKSGDMMCFLTLEDFTGQVEVIVFPRLFQRKGAILAMDMPVAVIGKVNNNEESSKVIAEDVVLLDQFGPEVRVKIRKEQENPEVFADLKKVFANFHGSAVVYLHLVDSRRVIKTEPQYWIDPSPDATKAIEAVLGDQVVNII</sequence>
<dbReference type="Pfam" id="PF14579">
    <property type="entry name" value="HHH_6"/>
    <property type="match status" value="1"/>
</dbReference>
<comment type="subcellular location">
    <subcellularLocation>
        <location evidence="1">Cytoplasm</location>
    </subcellularLocation>
</comment>
<keyword evidence="8" id="KW-0239">DNA-directed DNA polymerase</keyword>
<dbReference type="InterPro" id="IPR011708">
    <property type="entry name" value="DNA_pol3_alpha_NTPase_dom"/>
</dbReference>
<organism evidence="12 13">
    <name type="scientific">Propionispora vibrioides</name>
    <dbReference type="NCBI Taxonomy" id="112903"/>
    <lineage>
        <taxon>Bacteria</taxon>
        <taxon>Bacillati</taxon>
        <taxon>Bacillota</taxon>
        <taxon>Negativicutes</taxon>
        <taxon>Selenomonadales</taxon>
        <taxon>Sporomusaceae</taxon>
        <taxon>Propionispora</taxon>
    </lineage>
</organism>
<keyword evidence="7" id="KW-0235">DNA replication</keyword>
<comment type="similarity">
    <text evidence="2">Belongs to the DNA polymerase type-C family. DnaE subfamily.</text>
</comment>
<evidence type="ECO:0000259" key="11">
    <source>
        <dbReference type="SMART" id="SM00481"/>
    </source>
</evidence>
<feature type="domain" description="Polymerase/histidinol phosphatase N-terminal" evidence="11">
    <location>
        <begin position="4"/>
        <end position="71"/>
    </location>
</feature>
<dbReference type="STRING" id="112903.SAMN04490178_13047"/>
<dbReference type="RefSeq" id="WP_091751179.1">
    <property type="nucleotide sequence ID" value="NZ_FODY01000030.1"/>
</dbReference>
<proteinExistence type="inferred from homology"/>
<dbReference type="Proteomes" id="UP000198847">
    <property type="component" value="Unassembled WGS sequence"/>
</dbReference>
<gene>
    <name evidence="12" type="ORF">SAMN04490178_13047</name>
</gene>
<dbReference type="GO" id="GO:0005737">
    <property type="term" value="C:cytoplasm"/>
    <property type="evidence" value="ECO:0007669"/>
    <property type="project" value="UniProtKB-SubCell"/>
</dbReference>